<gene>
    <name evidence="1" type="ORF">H4684_003169</name>
</gene>
<evidence type="ECO:0000313" key="1">
    <source>
        <dbReference type="EMBL" id="MBE1426503.1"/>
    </source>
</evidence>
<dbReference type="EMBL" id="JADBGG010000027">
    <property type="protein sequence ID" value="MBE1426503.1"/>
    <property type="molecule type" value="Genomic_DNA"/>
</dbReference>
<reference evidence="1 2" key="1">
    <citation type="submission" date="2020-10" db="EMBL/GenBank/DDBJ databases">
        <title>Genomic Encyclopedia of Type Strains, Phase IV (KMG-IV): sequencing the most valuable type-strain genomes for metagenomic binning, comparative biology and taxonomic classification.</title>
        <authorList>
            <person name="Goeker M."/>
        </authorList>
    </citation>
    <scope>NUCLEOTIDE SEQUENCE [LARGE SCALE GENOMIC DNA]</scope>
    <source>
        <strain evidence="1 2">DSM 4194</strain>
    </source>
</reference>
<organism evidence="1 2">
    <name type="scientific">Desulfomicrobium macestii</name>
    <dbReference type="NCBI Taxonomy" id="90731"/>
    <lineage>
        <taxon>Bacteria</taxon>
        <taxon>Pseudomonadati</taxon>
        <taxon>Thermodesulfobacteriota</taxon>
        <taxon>Desulfovibrionia</taxon>
        <taxon>Desulfovibrionales</taxon>
        <taxon>Desulfomicrobiaceae</taxon>
        <taxon>Desulfomicrobium</taxon>
    </lineage>
</organism>
<name>A0ABR9H710_9BACT</name>
<dbReference type="Proteomes" id="UP000639010">
    <property type="component" value="Unassembled WGS sequence"/>
</dbReference>
<keyword evidence="2" id="KW-1185">Reference proteome</keyword>
<proteinExistence type="predicted"/>
<sequence>MHLETLRNVNVLRKNSLRVYLKAESFSNGKCCVFWINLTKTW</sequence>
<protein>
    <submittedName>
        <fullName evidence="1">Uncharacterized protein</fullName>
    </submittedName>
</protein>
<evidence type="ECO:0000313" key="2">
    <source>
        <dbReference type="Proteomes" id="UP000639010"/>
    </source>
</evidence>
<comment type="caution">
    <text evidence="1">The sequence shown here is derived from an EMBL/GenBank/DDBJ whole genome shotgun (WGS) entry which is preliminary data.</text>
</comment>
<accession>A0ABR9H710</accession>